<protein>
    <submittedName>
        <fullName evidence="3">Alpha/beta hydrolase</fullName>
    </submittedName>
</protein>
<dbReference type="Gene3D" id="3.40.50.1820">
    <property type="entry name" value="alpha/beta hydrolase"/>
    <property type="match status" value="1"/>
</dbReference>
<dbReference type="SUPFAM" id="SSF53474">
    <property type="entry name" value="alpha/beta-Hydrolases"/>
    <property type="match status" value="1"/>
</dbReference>
<dbReference type="GO" id="GO:0016787">
    <property type="term" value="F:hydrolase activity"/>
    <property type="evidence" value="ECO:0007669"/>
    <property type="project" value="UniProtKB-KW"/>
</dbReference>
<gene>
    <name evidence="3" type="ORF">OL497_15860</name>
</gene>
<keyword evidence="1" id="KW-0732">Signal</keyword>
<dbReference type="InterPro" id="IPR052897">
    <property type="entry name" value="Sec-Metab_Biosynth_Hydrolase"/>
</dbReference>
<feature type="chain" id="PRO_5047490755" evidence="1">
    <location>
        <begin position="26"/>
        <end position="267"/>
    </location>
</feature>
<dbReference type="InterPro" id="IPR000073">
    <property type="entry name" value="AB_hydrolase_1"/>
</dbReference>
<reference evidence="3 4" key="1">
    <citation type="submission" date="2022-10" db="EMBL/GenBank/DDBJ databases">
        <title>Chitinophaga nivalis PC15 sp. nov., isolated from Pyeongchang county, South Korea.</title>
        <authorList>
            <person name="Trinh H.N."/>
        </authorList>
    </citation>
    <scope>NUCLEOTIDE SEQUENCE [LARGE SCALE GENOMIC DNA]</scope>
    <source>
        <strain evidence="3 4">PC14</strain>
    </source>
</reference>
<dbReference type="PANTHER" id="PTHR37017">
    <property type="entry name" value="AB HYDROLASE-1 DOMAIN-CONTAINING PROTEIN-RELATED"/>
    <property type="match status" value="1"/>
</dbReference>
<evidence type="ECO:0000259" key="2">
    <source>
        <dbReference type="Pfam" id="PF12697"/>
    </source>
</evidence>
<accession>A0ABT3IN40</accession>
<evidence type="ECO:0000313" key="4">
    <source>
        <dbReference type="Proteomes" id="UP001207742"/>
    </source>
</evidence>
<evidence type="ECO:0000313" key="3">
    <source>
        <dbReference type="EMBL" id="MCW3485386.1"/>
    </source>
</evidence>
<dbReference type="Pfam" id="PF12697">
    <property type="entry name" value="Abhydrolase_6"/>
    <property type="match status" value="1"/>
</dbReference>
<comment type="caution">
    <text evidence="3">The sequence shown here is derived from an EMBL/GenBank/DDBJ whole genome shotgun (WGS) entry which is preliminary data.</text>
</comment>
<sequence length="267" mass="29269">MDYKRIRGVVISTLLSLLLFSNSYAQSPKIPPVYVLVHGAWHGGWCWQRVSGMLRGNGATVYTPTLSGLGEHRNTVSPVVNLETHITDIVNLIEMEDLHDVILVGHSYAGAVITGVADRIPQRLRKLVFLDPVLVESGQSVLSAINAPSVTSYVTESAAKNGGLTISSWPVSVFGIKDTADARWVGQRLTGQPFRTFTQKLTLVHPFGNHLPLIFIACTAEINPAFAHFARSAKNDKKWKYFELVTGHDAMMTAPKETATLIESFAD</sequence>
<dbReference type="InterPro" id="IPR029058">
    <property type="entry name" value="AB_hydrolase_fold"/>
</dbReference>
<evidence type="ECO:0000256" key="1">
    <source>
        <dbReference type="SAM" id="SignalP"/>
    </source>
</evidence>
<feature type="domain" description="AB hydrolase-1" evidence="2">
    <location>
        <begin position="35"/>
        <end position="259"/>
    </location>
</feature>
<dbReference type="EMBL" id="JAPDNS010000001">
    <property type="protein sequence ID" value="MCW3485386.1"/>
    <property type="molecule type" value="Genomic_DNA"/>
</dbReference>
<dbReference type="PANTHER" id="PTHR37017:SF11">
    <property type="entry name" value="ESTERASE_LIPASE_THIOESTERASE DOMAIN-CONTAINING PROTEIN"/>
    <property type="match status" value="1"/>
</dbReference>
<feature type="signal peptide" evidence="1">
    <location>
        <begin position="1"/>
        <end position="25"/>
    </location>
</feature>
<proteinExistence type="predicted"/>
<keyword evidence="4" id="KW-1185">Reference proteome</keyword>
<dbReference type="RefSeq" id="WP_264731703.1">
    <property type="nucleotide sequence ID" value="NZ_JAPDNR010000001.1"/>
</dbReference>
<name>A0ABT3IN40_9BACT</name>
<keyword evidence="3" id="KW-0378">Hydrolase</keyword>
<organism evidence="3 4">
    <name type="scientific">Chitinophaga nivalis</name>
    <dbReference type="NCBI Taxonomy" id="2991709"/>
    <lineage>
        <taxon>Bacteria</taxon>
        <taxon>Pseudomonadati</taxon>
        <taxon>Bacteroidota</taxon>
        <taxon>Chitinophagia</taxon>
        <taxon>Chitinophagales</taxon>
        <taxon>Chitinophagaceae</taxon>
        <taxon>Chitinophaga</taxon>
    </lineage>
</organism>
<dbReference type="Proteomes" id="UP001207742">
    <property type="component" value="Unassembled WGS sequence"/>
</dbReference>